<dbReference type="PROSITE" id="PS00978">
    <property type="entry name" value="FAD_G3PDH_2"/>
    <property type="match status" value="1"/>
</dbReference>
<dbReference type="Gene3D" id="6.10.250.1890">
    <property type="match status" value="1"/>
</dbReference>
<dbReference type="EMBL" id="UFTF01000001">
    <property type="protein sequence ID" value="SUV44831.1"/>
    <property type="molecule type" value="Genomic_DNA"/>
</dbReference>
<feature type="domain" description="FAD dependent oxidoreductase" evidence="7">
    <location>
        <begin position="14"/>
        <end position="340"/>
    </location>
</feature>
<dbReference type="SUPFAM" id="SSF54373">
    <property type="entry name" value="FAD-linked reductases, C-terminal domain"/>
    <property type="match status" value="1"/>
</dbReference>
<evidence type="ECO:0000313" key="9">
    <source>
        <dbReference type="EMBL" id="SUV44831.1"/>
    </source>
</evidence>
<dbReference type="InterPro" id="IPR038299">
    <property type="entry name" value="DAO_C_sf"/>
</dbReference>
<evidence type="ECO:0000259" key="8">
    <source>
        <dbReference type="Pfam" id="PF16901"/>
    </source>
</evidence>
<protein>
    <recommendedName>
        <fullName evidence="6">Glycerol-3-phosphate dehydrogenase</fullName>
        <ecNumber evidence="6">1.1.5.3</ecNumber>
    </recommendedName>
</protein>
<dbReference type="AlphaFoldDB" id="A0A380ZDX0"/>
<keyword evidence="5 6" id="KW-0560">Oxidoreductase</keyword>
<proteinExistence type="inferred from homology"/>
<evidence type="ECO:0000256" key="5">
    <source>
        <dbReference type="ARBA" id="ARBA00023002"/>
    </source>
</evidence>
<dbReference type="RefSeq" id="WP_004854482.1">
    <property type="nucleotide sequence ID" value="NZ_CACVBH010000006.1"/>
</dbReference>
<comment type="similarity">
    <text evidence="2 6">Belongs to the FAD-dependent glycerol-3-phosphate dehydrogenase family.</text>
</comment>
<dbReference type="InterPro" id="IPR000447">
    <property type="entry name" value="G3P_DH_FAD-dep"/>
</dbReference>
<dbReference type="SUPFAM" id="SSF51905">
    <property type="entry name" value="FAD/NAD(P)-binding domain"/>
    <property type="match status" value="1"/>
</dbReference>
<accession>A0A380ZDX0</accession>
<dbReference type="GO" id="GO:0046168">
    <property type="term" value="P:glycerol-3-phosphate catabolic process"/>
    <property type="evidence" value="ECO:0007669"/>
    <property type="project" value="TreeGrafter"/>
</dbReference>
<dbReference type="Gene3D" id="3.50.50.60">
    <property type="entry name" value="FAD/NAD(P)-binding domain"/>
    <property type="match status" value="1"/>
</dbReference>
<dbReference type="Pfam" id="PF16901">
    <property type="entry name" value="DAO_C"/>
    <property type="match status" value="1"/>
</dbReference>
<evidence type="ECO:0000256" key="1">
    <source>
        <dbReference type="ARBA" id="ARBA00001974"/>
    </source>
</evidence>
<keyword evidence="4" id="KW-0274">FAD</keyword>
<sequence length="509" mass="58301">MMKSGIMKITTHYDLFIIGGGINGCGLARDAAGRGFKVGLAEMNDLASGTSSASTKLIHGGLRYLEHYEFRLVREALKEREIIWRMAPHIVRPLRFILPYHKKLRPAWMLRLGLFIYDYLGGWNQKLWRSSAISFSKKFKSTLKEEYCKGFEYSDARVDDARLVIANARDAKKWGADIKVRTEVLSLKMEEKKWRMILRDKLNGKEYCITASYVVNMTGPWINHILTNVLDCKEHSPVRLVRGSHIVVPKLYAHDRAYVFQNGDGRIIFSIPYQENFTLLGTTDCDYQGDPADVHITDAEIDYICTAASEYFIQPVLRENIVWSYSGVRPLYDDGVSKAQEITRDYVLKEIGTEGAPRILNLYGGKITTYRKLAEDAMKFIEKALGIKGAPWTANSILPGGDFPYNRLDIIEKKIALLIPDVDVFTHRRLARSYGSEAFMIFANGQENKGKYFGYGLYEAEVKWLMEKEWAKTWEDVLWRRSKLGLFFSKKEVDALAAYMQSKKSSEQS</sequence>
<evidence type="ECO:0000256" key="4">
    <source>
        <dbReference type="ARBA" id="ARBA00022827"/>
    </source>
</evidence>
<dbReference type="GO" id="GO:0009331">
    <property type="term" value="C:glycerol-3-phosphate dehydrogenase (FAD) complex"/>
    <property type="evidence" value="ECO:0007669"/>
    <property type="project" value="UniProtKB-UniRule"/>
</dbReference>
<reference evidence="9 10" key="1">
    <citation type="submission" date="2018-06" db="EMBL/GenBank/DDBJ databases">
        <authorList>
            <consortium name="Pathogen Informatics"/>
            <person name="Doyle S."/>
        </authorList>
    </citation>
    <scope>NUCLEOTIDE SEQUENCE [LARGE SCALE GENOMIC DNA]</scope>
    <source>
        <strain evidence="9 10">NCTC12862</strain>
    </source>
</reference>
<dbReference type="InterPro" id="IPR036188">
    <property type="entry name" value="FAD/NAD-bd_sf"/>
</dbReference>
<dbReference type="STRING" id="33044.GCA_900005695_00191"/>
<dbReference type="PANTHER" id="PTHR11985:SF15">
    <property type="entry name" value="GLYCEROL-3-PHOSPHATE DEHYDROGENASE, MITOCHONDRIAL"/>
    <property type="match status" value="1"/>
</dbReference>
<dbReference type="InterPro" id="IPR031656">
    <property type="entry name" value="DAO_C"/>
</dbReference>
<evidence type="ECO:0000313" key="10">
    <source>
        <dbReference type="Proteomes" id="UP000254950"/>
    </source>
</evidence>
<dbReference type="NCBIfam" id="NF009906">
    <property type="entry name" value="PRK13369.1"/>
    <property type="match status" value="1"/>
</dbReference>
<feature type="domain" description="Alpha-glycerophosphate oxidase C-terminal" evidence="8">
    <location>
        <begin position="393"/>
        <end position="498"/>
    </location>
</feature>
<dbReference type="PANTHER" id="PTHR11985">
    <property type="entry name" value="GLYCEROL-3-PHOSPHATE DEHYDROGENASE"/>
    <property type="match status" value="1"/>
</dbReference>
<dbReference type="Proteomes" id="UP000254950">
    <property type="component" value="Unassembled WGS sequence"/>
</dbReference>
<dbReference type="InterPro" id="IPR006076">
    <property type="entry name" value="FAD-dep_OxRdtase"/>
</dbReference>
<evidence type="ECO:0000259" key="7">
    <source>
        <dbReference type="Pfam" id="PF01266"/>
    </source>
</evidence>
<dbReference type="PRINTS" id="PR01001">
    <property type="entry name" value="FADG3PDH"/>
</dbReference>
<gene>
    <name evidence="9" type="primary">glpD</name>
    <name evidence="9" type="ORF">NCTC12862_00589</name>
</gene>
<evidence type="ECO:0000256" key="6">
    <source>
        <dbReference type="RuleBase" id="RU361217"/>
    </source>
</evidence>
<dbReference type="Pfam" id="PF01266">
    <property type="entry name" value="DAO"/>
    <property type="match status" value="1"/>
</dbReference>
<dbReference type="OrthoDB" id="9766796at2"/>
<comment type="catalytic activity">
    <reaction evidence="6">
        <text>a quinone + sn-glycerol 3-phosphate = dihydroxyacetone phosphate + a quinol</text>
        <dbReference type="Rhea" id="RHEA:18977"/>
        <dbReference type="ChEBI" id="CHEBI:24646"/>
        <dbReference type="ChEBI" id="CHEBI:57597"/>
        <dbReference type="ChEBI" id="CHEBI:57642"/>
        <dbReference type="ChEBI" id="CHEBI:132124"/>
        <dbReference type="EC" id="1.1.5.3"/>
    </reaction>
</comment>
<comment type="cofactor">
    <cofactor evidence="1 6">
        <name>FAD</name>
        <dbReference type="ChEBI" id="CHEBI:57692"/>
    </cofactor>
</comment>
<dbReference type="Gene3D" id="1.10.8.870">
    <property type="entry name" value="Alpha-glycerophosphate oxidase, cap domain"/>
    <property type="match status" value="1"/>
</dbReference>
<organism evidence="9 10">
    <name type="scientific">Bartonella doshiae</name>
    <dbReference type="NCBI Taxonomy" id="33044"/>
    <lineage>
        <taxon>Bacteria</taxon>
        <taxon>Pseudomonadati</taxon>
        <taxon>Pseudomonadota</taxon>
        <taxon>Alphaproteobacteria</taxon>
        <taxon>Hyphomicrobiales</taxon>
        <taxon>Bartonellaceae</taxon>
        <taxon>Bartonella</taxon>
    </lineage>
</organism>
<dbReference type="PROSITE" id="PS00977">
    <property type="entry name" value="FAD_G3PDH_1"/>
    <property type="match status" value="1"/>
</dbReference>
<name>A0A380ZDX0_BARDO</name>
<dbReference type="EC" id="1.1.5.3" evidence="6"/>
<dbReference type="GO" id="GO:0004368">
    <property type="term" value="F:glycerol-3-phosphate dehydrogenase (quinone) activity"/>
    <property type="evidence" value="ECO:0007669"/>
    <property type="project" value="UniProtKB-EC"/>
</dbReference>
<keyword evidence="3 6" id="KW-0285">Flavoprotein</keyword>
<evidence type="ECO:0000256" key="3">
    <source>
        <dbReference type="ARBA" id="ARBA00022630"/>
    </source>
</evidence>
<evidence type="ECO:0000256" key="2">
    <source>
        <dbReference type="ARBA" id="ARBA00007330"/>
    </source>
</evidence>
<dbReference type="Gene3D" id="3.30.9.10">
    <property type="entry name" value="D-Amino Acid Oxidase, subunit A, domain 2"/>
    <property type="match status" value="1"/>
</dbReference>
<dbReference type="NCBIfam" id="NF008899">
    <property type="entry name" value="PRK12266.1"/>
    <property type="match status" value="1"/>
</dbReference>